<dbReference type="PANTHER" id="PTHR12673">
    <property type="entry name" value="FACIOGENITAL DYSPLASIA PROTEIN"/>
    <property type="match status" value="1"/>
</dbReference>
<accession>A0AA85F4U3</accession>
<name>A0AA85F4U3_9TREM</name>
<dbReference type="SUPFAM" id="SSF50729">
    <property type="entry name" value="PH domain-like"/>
    <property type="match status" value="1"/>
</dbReference>
<dbReference type="InterPro" id="IPR051092">
    <property type="entry name" value="FYVE_RhoGEF_PH"/>
</dbReference>
<evidence type="ECO:0000313" key="2">
    <source>
        <dbReference type="Proteomes" id="UP000050792"/>
    </source>
</evidence>
<sequence>MKTSFSLRANNSNAEVKLLQSKHNLIHELVTSEIKYISYLKKVLKYFARPLIDRRYLPDDMHSEIFGRLVPILSVNETLLESVLTVGVEKAFLKISPCLKLYADYASRYQTNVVFMETCNAFIPGLVEFINKQENLPDVNLQLSALLIMPIQRIPRYSLMLQELVVICLQLDGFSNSEANKCAISINDAARQHFMIPEYAATLILKLWDNHQQVHYSPESHDSTFSDLKRYIHRMCASTIILIAGFASVVATATFLNEQIRISEQANKAAILQSKLFGKWSHNLILVPGRKLLKYGLVKKVNSLDGLAETRLLVIMSDILICAKPRTQTELESIFSKKKCVYNRKYPNPFTQFYGRKVSSECTKHIRRLNDTNPLIQVPKFSKSISQSSNSQTFNDSTDFLTDSKVCFSCVAVYPLHHCHVQIHFKPHTTFLQPILESPEFQPNQNNSVFISPVSIGGFSRHTASTPLAFDEYACESASVVRLKSDSFITFNEDDCTMKHPEPLKEYNFTVHCRDANFTIVNGNLNEAEDWISSLETAIQAVKTARKSLRKESSAKWPMRASDFIQFEQWLEQKRIIEETMKSSGIFQRMGMEELTIGNPLSPINFLQSSRMEQKLEEYRRRKSIGCDTEKSNRLSHIFYESGCLELNPEKSKRDKQCGLFCHSFMSKFKENKFVDASVLDYSNNPVRLLSITSIPDRLTSSFIPFNTGNHSYSSDRCYHSKDTHSTSFPSQLTQSRSGCLCM</sequence>
<dbReference type="SUPFAM" id="SSF48065">
    <property type="entry name" value="DBL homology domain (DH-domain)"/>
    <property type="match status" value="1"/>
</dbReference>
<dbReference type="WBParaSite" id="SRDH1_34360.2">
    <property type="protein sequence ID" value="SRDH1_34360.2"/>
    <property type="gene ID" value="SRDH1_34360"/>
</dbReference>
<evidence type="ECO:0000259" key="1">
    <source>
        <dbReference type="PROSITE" id="PS50010"/>
    </source>
</evidence>
<dbReference type="Proteomes" id="UP000050792">
    <property type="component" value="Unassembled WGS sequence"/>
</dbReference>
<dbReference type="AlphaFoldDB" id="A0AA85F4U3"/>
<reference evidence="3" key="2">
    <citation type="submission" date="2023-11" db="UniProtKB">
        <authorList>
            <consortium name="WormBaseParasite"/>
        </authorList>
    </citation>
    <scope>IDENTIFICATION</scope>
</reference>
<feature type="domain" description="DH" evidence="1">
    <location>
        <begin position="21"/>
        <end position="165"/>
    </location>
</feature>
<keyword evidence="2" id="KW-1185">Reference proteome</keyword>
<protein>
    <recommendedName>
        <fullName evidence="1">DH domain-containing protein</fullName>
    </recommendedName>
</protein>
<organism evidence="2 3">
    <name type="scientific">Schistosoma rodhaini</name>
    <dbReference type="NCBI Taxonomy" id="6188"/>
    <lineage>
        <taxon>Eukaryota</taxon>
        <taxon>Metazoa</taxon>
        <taxon>Spiralia</taxon>
        <taxon>Lophotrochozoa</taxon>
        <taxon>Platyhelminthes</taxon>
        <taxon>Trematoda</taxon>
        <taxon>Digenea</taxon>
        <taxon>Strigeidida</taxon>
        <taxon>Schistosomatoidea</taxon>
        <taxon>Schistosomatidae</taxon>
        <taxon>Schistosoma</taxon>
    </lineage>
</organism>
<dbReference type="PROSITE" id="PS50010">
    <property type="entry name" value="DH_2"/>
    <property type="match status" value="1"/>
</dbReference>
<dbReference type="SMART" id="SM00325">
    <property type="entry name" value="RhoGEF"/>
    <property type="match status" value="1"/>
</dbReference>
<dbReference type="CDD" id="cd00160">
    <property type="entry name" value="RhoGEF"/>
    <property type="match status" value="1"/>
</dbReference>
<dbReference type="GO" id="GO:0005737">
    <property type="term" value="C:cytoplasm"/>
    <property type="evidence" value="ECO:0007669"/>
    <property type="project" value="TreeGrafter"/>
</dbReference>
<dbReference type="PANTHER" id="PTHR12673:SF159">
    <property type="entry name" value="LD03170P"/>
    <property type="match status" value="1"/>
</dbReference>
<reference evidence="2" key="1">
    <citation type="submission" date="2022-06" db="EMBL/GenBank/DDBJ databases">
        <authorList>
            <person name="Berger JAMES D."/>
            <person name="Berger JAMES D."/>
        </authorList>
    </citation>
    <scope>NUCLEOTIDE SEQUENCE [LARGE SCALE GENOMIC DNA]</scope>
</reference>
<proteinExistence type="predicted"/>
<dbReference type="GO" id="GO:0005085">
    <property type="term" value="F:guanyl-nucleotide exchange factor activity"/>
    <property type="evidence" value="ECO:0007669"/>
    <property type="project" value="InterPro"/>
</dbReference>
<dbReference type="InterPro" id="IPR035899">
    <property type="entry name" value="DBL_dom_sf"/>
</dbReference>
<dbReference type="Pfam" id="PF00621">
    <property type="entry name" value="RhoGEF"/>
    <property type="match status" value="1"/>
</dbReference>
<evidence type="ECO:0000313" key="3">
    <source>
        <dbReference type="WBParaSite" id="SRDH1_34360.2"/>
    </source>
</evidence>
<dbReference type="Gene3D" id="1.20.900.10">
    <property type="entry name" value="Dbl homology (DH) domain"/>
    <property type="match status" value="1"/>
</dbReference>
<dbReference type="InterPro" id="IPR000219">
    <property type="entry name" value="DH_dom"/>
</dbReference>